<evidence type="ECO:0000313" key="2">
    <source>
        <dbReference type="Proteomes" id="UP000077266"/>
    </source>
</evidence>
<dbReference type="AlphaFoldDB" id="A0A165J864"/>
<evidence type="ECO:0000313" key="1">
    <source>
        <dbReference type="EMBL" id="KZV94467.1"/>
    </source>
</evidence>
<proteinExistence type="predicted"/>
<accession>A0A165J864</accession>
<dbReference type="EMBL" id="KV425972">
    <property type="protein sequence ID" value="KZV94467.1"/>
    <property type="molecule type" value="Genomic_DNA"/>
</dbReference>
<name>A0A165J864_EXIGL</name>
<protein>
    <submittedName>
        <fullName evidence="1">Uncharacterized protein</fullName>
    </submittedName>
</protein>
<dbReference type="OrthoDB" id="2987506at2759"/>
<organism evidence="1 2">
    <name type="scientific">Exidia glandulosa HHB12029</name>
    <dbReference type="NCBI Taxonomy" id="1314781"/>
    <lineage>
        <taxon>Eukaryota</taxon>
        <taxon>Fungi</taxon>
        <taxon>Dikarya</taxon>
        <taxon>Basidiomycota</taxon>
        <taxon>Agaricomycotina</taxon>
        <taxon>Agaricomycetes</taxon>
        <taxon>Auriculariales</taxon>
        <taxon>Exidiaceae</taxon>
        <taxon>Exidia</taxon>
    </lineage>
</organism>
<reference evidence="1 2" key="1">
    <citation type="journal article" date="2016" name="Mol. Biol. Evol.">
        <title>Comparative Genomics of Early-Diverging Mushroom-Forming Fungi Provides Insights into the Origins of Lignocellulose Decay Capabilities.</title>
        <authorList>
            <person name="Nagy L.G."/>
            <person name="Riley R."/>
            <person name="Tritt A."/>
            <person name="Adam C."/>
            <person name="Daum C."/>
            <person name="Floudas D."/>
            <person name="Sun H."/>
            <person name="Yadav J.S."/>
            <person name="Pangilinan J."/>
            <person name="Larsson K.H."/>
            <person name="Matsuura K."/>
            <person name="Barry K."/>
            <person name="Labutti K."/>
            <person name="Kuo R."/>
            <person name="Ohm R.A."/>
            <person name="Bhattacharya S.S."/>
            <person name="Shirouzu T."/>
            <person name="Yoshinaga Y."/>
            <person name="Martin F.M."/>
            <person name="Grigoriev I.V."/>
            <person name="Hibbett D.S."/>
        </authorList>
    </citation>
    <scope>NUCLEOTIDE SEQUENCE [LARGE SCALE GENOMIC DNA]</scope>
    <source>
        <strain evidence="1 2">HHB12029</strain>
    </source>
</reference>
<keyword evidence="2" id="KW-1185">Reference proteome</keyword>
<gene>
    <name evidence="1" type="ORF">EXIGLDRAFT_823651</name>
</gene>
<dbReference type="Proteomes" id="UP000077266">
    <property type="component" value="Unassembled WGS sequence"/>
</dbReference>
<dbReference type="InParanoid" id="A0A165J864"/>
<sequence>MATYKLHVNIDDSLVAEMKQLQYALCVAKKVNNSYTVVWTSKRDYNSVNDFSWVDEYQVGAIQSFEDGESLLKKTTTTPKKIAFGQTVIRGTDGLLKDASGQPSGASFTVDNQGGLVHLMVNQKIGEKFQTVWADPIGVINGPVELKPRPKVMVFFSRDMETATMFVSVKSTTKEIDYTGSTDQTVAYVPSTANPGTAIWVDGPGGGGANFVEPIQLQYSGDEGFIPIGEGEAGREQQEA</sequence>